<evidence type="ECO:0000313" key="2">
    <source>
        <dbReference type="EMBL" id="KYG62203.1"/>
    </source>
</evidence>
<dbReference type="OrthoDB" id="5289113at2"/>
<dbReference type="AlphaFoldDB" id="A0A150WGY6"/>
<evidence type="ECO:0000313" key="3">
    <source>
        <dbReference type="Proteomes" id="UP000075391"/>
    </source>
</evidence>
<feature type="coiled-coil region" evidence="1">
    <location>
        <begin position="148"/>
        <end position="175"/>
    </location>
</feature>
<accession>A0A150WGY6</accession>
<dbReference type="Proteomes" id="UP000075391">
    <property type="component" value="Unassembled WGS sequence"/>
</dbReference>
<sequence>MMFLIPWLFATSALAITPEQVLKTAWNDKTYLSFEEVQATDSKNPLRSVDGFVSTEDDDGDTKSKIGLKFQFKSWPEWKTGRPKGTEQKLLRNTSLGWALKNRYNTLLLYELNRQKSEKLKDVIKLAERNVQAQTLSLRAGRVTSKSFVSARSELVKLKRTLALLQQEKQMLETKIQVWVPSWKEGELDNLNLISIDDVEQSLKETAVKGDSLTKKIANEEIEQISQELTIVKGREKQWFKGLDVSQNRKNDDISYEVEVTVQLPFLFSDDLAKQKQNELILKRALKQRDIEETGNRLETLRVQVLNLIEIYKDTRKLSKIQASSLDPLANIERKIVEQQEELDLLNQQQEILSLYLEYLLESEILNNSPEKNYLDKSLKALL</sequence>
<protein>
    <recommendedName>
        <fullName evidence="4">TolC family protein</fullName>
    </recommendedName>
</protein>
<gene>
    <name evidence="2" type="ORF">AZI85_08410</name>
</gene>
<keyword evidence="1" id="KW-0175">Coiled coil</keyword>
<evidence type="ECO:0000256" key="1">
    <source>
        <dbReference type="SAM" id="Coils"/>
    </source>
</evidence>
<reference evidence="2 3" key="1">
    <citation type="submission" date="2016-03" db="EMBL/GenBank/DDBJ databases">
        <authorList>
            <person name="Ploux O."/>
        </authorList>
    </citation>
    <scope>NUCLEOTIDE SEQUENCE [LARGE SCALE GENOMIC DNA]</scope>
    <source>
        <strain evidence="2 3">BER2</strain>
    </source>
</reference>
<name>A0A150WGY6_BDEBC</name>
<organism evidence="2 3">
    <name type="scientific">Bdellovibrio bacteriovorus</name>
    <dbReference type="NCBI Taxonomy" id="959"/>
    <lineage>
        <taxon>Bacteria</taxon>
        <taxon>Pseudomonadati</taxon>
        <taxon>Bdellovibrionota</taxon>
        <taxon>Bdellovibrionia</taxon>
        <taxon>Bdellovibrionales</taxon>
        <taxon>Pseudobdellovibrionaceae</taxon>
        <taxon>Bdellovibrio</taxon>
    </lineage>
</organism>
<proteinExistence type="predicted"/>
<dbReference type="EMBL" id="LUKF01000016">
    <property type="protein sequence ID" value="KYG62203.1"/>
    <property type="molecule type" value="Genomic_DNA"/>
</dbReference>
<evidence type="ECO:0008006" key="4">
    <source>
        <dbReference type="Google" id="ProtNLM"/>
    </source>
</evidence>
<comment type="caution">
    <text evidence="2">The sequence shown here is derived from an EMBL/GenBank/DDBJ whole genome shotgun (WGS) entry which is preliminary data.</text>
</comment>
<dbReference type="RefSeq" id="WP_155724016.1">
    <property type="nucleotide sequence ID" value="NZ_LUKF01000016.1"/>
</dbReference>